<dbReference type="PANTHER" id="PTHR13390:SF0">
    <property type="entry name" value="LIPID DROPLET-ASSOCIATED HYDROLASE"/>
    <property type="match status" value="1"/>
</dbReference>
<evidence type="ECO:0000256" key="8">
    <source>
        <dbReference type="ARBA" id="ARBA00031924"/>
    </source>
</evidence>
<dbReference type="PANTHER" id="PTHR13390">
    <property type="entry name" value="LIPASE"/>
    <property type="match status" value="1"/>
</dbReference>
<evidence type="ECO:0000256" key="10">
    <source>
        <dbReference type="ARBA" id="ARBA00049527"/>
    </source>
</evidence>
<dbReference type="GO" id="GO:0005783">
    <property type="term" value="C:endoplasmic reticulum"/>
    <property type="evidence" value="ECO:0007669"/>
    <property type="project" value="UniProtKB-SubCell"/>
</dbReference>
<keyword evidence="5" id="KW-0551">Lipid droplet</keyword>
<sequence>MRLSSTRKLIQLTSASIMTALNRGHCDSVREEVIQVGKVKTNVLKVGHFRERLPTDAKQVLMLIIPGNPGVPYFYEDFMQELYSHCDGQVPVWTIGHAGHVRPNDAQLTVSDIYSTKEDMFGLEAQIKHKVDFIKENIPPDVSLILIGHSIGCYMILNLLDELPAKQVLRCFMLFPTIEHMAESPNGVKITPILRHLRWLVVFIAFLLYLIPHIVRCNLIRWWYKNVDYPSCMEKAVLETLTPWTVNFTTYLARIEMNKVTTLQRDLLDKHSSKLSFYYGSSDNWAPVKYYHNLVSEFPKLDARLCTLNLKHAFVLDTQEGREMAKIVWLWAQSHHHTVLSSQNLDDGETWVFNES</sequence>
<evidence type="ECO:0000313" key="13">
    <source>
        <dbReference type="Proteomes" id="UP001497497"/>
    </source>
</evidence>
<keyword evidence="6" id="KW-0378">Hydrolase</keyword>
<comment type="catalytic activity">
    <reaction evidence="10">
        <text>a cholesterol ester + H2O = cholesterol + a fatty acid + H(+)</text>
        <dbReference type="Rhea" id="RHEA:36403"/>
        <dbReference type="ChEBI" id="CHEBI:15377"/>
        <dbReference type="ChEBI" id="CHEBI:15378"/>
        <dbReference type="ChEBI" id="CHEBI:16113"/>
        <dbReference type="ChEBI" id="CHEBI:17002"/>
        <dbReference type="ChEBI" id="CHEBI:28868"/>
        <dbReference type="EC" id="3.1.1.13"/>
    </reaction>
    <physiologicalReaction direction="left-to-right" evidence="10">
        <dbReference type="Rhea" id="RHEA:36404"/>
    </physiologicalReaction>
</comment>
<evidence type="ECO:0000256" key="11">
    <source>
        <dbReference type="SAM" id="Phobius"/>
    </source>
</evidence>
<feature type="transmembrane region" description="Helical" evidence="11">
    <location>
        <begin position="197"/>
        <end position="215"/>
    </location>
</feature>
<dbReference type="InterPro" id="IPR029058">
    <property type="entry name" value="AB_hydrolase_fold"/>
</dbReference>
<dbReference type="GO" id="GO:0019915">
    <property type="term" value="P:lipid storage"/>
    <property type="evidence" value="ECO:0007669"/>
    <property type="project" value="InterPro"/>
</dbReference>
<dbReference type="EC" id="3.1.1.13" evidence="9"/>
<dbReference type="EMBL" id="CAXITT010000141">
    <property type="protein sequence ID" value="CAL1533349.1"/>
    <property type="molecule type" value="Genomic_DNA"/>
</dbReference>
<keyword evidence="11" id="KW-0812">Transmembrane</keyword>
<keyword evidence="13" id="KW-1185">Reference proteome</keyword>
<dbReference type="AlphaFoldDB" id="A0AAV2HHP6"/>
<accession>A0AAV2HHP6</accession>
<evidence type="ECO:0000256" key="3">
    <source>
        <dbReference type="ARBA" id="ARBA00008300"/>
    </source>
</evidence>
<keyword evidence="7" id="KW-0256">Endoplasmic reticulum</keyword>
<dbReference type="GO" id="GO:0005811">
    <property type="term" value="C:lipid droplet"/>
    <property type="evidence" value="ECO:0007669"/>
    <property type="project" value="UniProtKB-SubCell"/>
</dbReference>
<dbReference type="SUPFAM" id="SSF53474">
    <property type="entry name" value="alpha/beta-Hydrolases"/>
    <property type="match status" value="1"/>
</dbReference>
<evidence type="ECO:0000256" key="9">
    <source>
        <dbReference type="ARBA" id="ARBA00039150"/>
    </source>
</evidence>
<keyword evidence="11" id="KW-0472">Membrane</keyword>
<evidence type="ECO:0000256" key="4">
    <source>
        <dbReference type="ARBA" id="ARBA00019242"/>
    </source>
</evidence>
<evidence type="ECO:0000256" key="2">
    <source>
        <dbReference type="ARBA" id="ARBA00004502"/>
    </source>
</evidence>
<reference evidence="12 13" key="1">
    <citation type="submission" date="2024-04" db="EMBL/GenBank/DDBJ databases">
        <authorList>
            <consortium name="Genoscope - CEA"/>
            <person name="William W."/>
        </authorList>
    </citation>
    <scope>NUCLEOTIDE SEQUENCE [LARGE SCALE GENOMIC DNA]</scope>
</reference>
<gene>
    <name evidence="12" type="ORF">GSLYS_00007367001</name>
</gene>
<comment type="caution">
    <text evidence="12">The sequence shown here is derived from an EMBL/GenBank/DDBJ whole genome shotgun (WGS) entry which is preliminary data.</text>
</comment>
<evidence type="ECO:0000256" key="1">
    <source>
        <dbReference type="ARBA" id="ARBA00004240"/>
    </source>
</evidence>
<dbReference type="InterPro" id="IPR019363">
    <property type="entry name" value="LDAH"/>
</dbReference>
<evidence type="ECO:0000256" key="6">
    <source>
        <dbReference type="ARBA" id="ARBA00022801"/>
    </source>
</evidence>
<evidence type="ECO:0000313" key="12">
    <source>
        <dbReference type="EMBL" id="CAL1533349.1"/>
    </source>
</evidence>
<evidence type="ECO:0000256" key="5">
    <source>
        <dbReference type="ARBA" id="ARBA00022677"/>
    </source>
</evidence>
<comment type="subcellular location">
    <subcellularLocation>
        <location evidence="1">Endoplasmic reticulum</location>
    </subcellularLocation>
    <subcellularLocation>
        <location evidence="2">Lipid droplet</location>
    </subcellularLocation>
</comment>
<dbReference type="GO" id="GO:0034389">
    <property type="term" value="P:lipid droplet organization"/>
    <property type="evidence" value="ECO:0007669"/>
    <property type="project" value="UniProtKB-ARBA"/>
</dbReference>
<organism evidence="12 13">
    <name type="scientific">Lymnaea stagnalis</name>
    <name type="common">Great pond snail</name>
    <name type="synonym">Helix stagnalis</name>
    <dbReference type="NCBI Taxonomy" id="6523"/>
    <lineage>
        <taxon>Eukaryota</taxon>
        <taxon>Metazoa</taxon>
        <taxon>Spiralia</taxon>
        <taxon>Lophotrochozoa</taxon>
        <taxon>Mollusca</taxon>
        <taxon>Gastropoda</taxon>
        <taxon>Heterobranchia</taxon>
        <taxon>Euthyneura</taxon>
        <taxon>Panpulmonata</taxon>
        <taxon>Hygrophila</taxon>
        <taxon>Lymnaeoidea</taxon>
        <taxon>Lymnaeidae</taxon>
        <taxon>Lymnaea</taxon>
    </lineage>
</organism>
<dbReference type="Pfam" id="PF10230">
    <property type="entry name" value="LIDHydrolase"/>
    <property type="match status" value="1"/>
</dbReference>
<evidence type="ECO:0000256" key="7">
    <source>
        <dbReference type="ARBA" id="ARBA00022824"/>
    </source>
</evidence>
<comment type="similarity">
    <text evidence="3">Belongs to the AB hydrolase superfamily. LDAH family.</text>
</comment>
<dbReference type="FunFam" id="3.40.50.1820:FF:000068">
    <property type="entry name" value="Lipid droplet associated hydrolase"/>
    <property type="match status" value="1"/>
</dbReference>
<protein>
    <recommendedName>
        <fullName evidence="4">Lipid droplet-associated hydrolase</fullName>
        <ecNumber evidence="9">3.1.1.13</ecNumber>
    </recommendedName>
    <alternativeName>
        <fullName evidence="8">Lipid droplet-associated serine hydrolase</fullName>
    </alternativeName>
</protein>
<dbReference type="Gene3D" id="3.40.50.1820">
    <property type="entry name" value="alpha/beta hydrolase"/>
    <property type="match status" value="1"/>
</dbReference>
<proteinExistence type="inferred from homology"/>
<dbReference type="GO" id="GO:0004771">
    <property type="term" value="F:sterol ester esterase activity"/>
    <property type="evidence" value="ECO:0007669"/>
    <property type="project" value="UniProtKB-EC"/>
</dbReference>
<name>A0AAV2HHP6_LYMST</name>
<dbReference type="Proteomes" id="UP001497497">
    <property type="component" value="Unassembled WGS sequence"/>
</dbReference>
<keyword evidence="11" id="KW-1133">Transmembrane helix</keyword>